<dbReference type="EMBL" id="JAHQIW010002274">
    <property type="protein sequence ID" value="KAJ1354896.1"/>
    <property type="molecule type" value="Genomic_DNA"/>
</dbReference>
<accession>A0AAD5QQ75</accession>
<name>A0AAD5QQ75_PARTN</name>
<evidence type="ECO:0000313" key="1">
    <source>
        <dbReference type="EMBL" id="KAJ1354896.1"/>
    </source>
</evidence>
<organism evidence="1 2">
    <name type="scientific">Parelaphostrongylus tenuis</name>
    <name type="common">Meningeal worm</name>
    <dbReference type="NCBI Taxonomy" id="148309"/>
    <lineage>
        <taxon>Eukaryota</taxon>
        <taxon>Metazoa</taxon>
        <taxon>Ecdysozoa</taxon>
        <taxon>Nematoda</taxon>
        <taxon>Chromadorea</taxon>
        <taxon>Rhabditida</taxon>
        <taxon>Rhabditina</taxon>
        <taxon>Rhabditomorpha</taxon>
        <taxon>Strongyloidea</taxon>
        <taxon>Metastrongylidae</taxon>
        <taxon>Parelaphostrongylus</taxon>
    </lineage>
</organism>
<protein>
    <submittedName>
        <fullName evidence="1">Uncharacterized protein</fullName>
    </submittedName>
</protein>
<keyword evidence="2" id="KW-1185">Reference proteome</keyword>
<proteinExistence type="predicted"/>
<gene>
    <name evidence="1" type="ORF">KIN20_011984</name>
</gene>
<reference evidence="1" key="1">
    <citation type="submission" date="2021-06" db="EMBL/GenBank/DDBJ databases">
        <title>Parelaphostrongylus tenuis whole genome reference sequence.</title>
        <authorList>
            <person name="Garwood T.J."/>
            <person name="Larsen P.A."/>
            <person name="Fountain-Jones N.M."/>
            <person name="Garbe J.R."/>
            <person name="Macchietto M.G."/>
            <person name="Kania S.A."/>
            <person name="Gerhold R.W."/>
            <person name="Richards J.E."/>
            <person name="Wolf T.M."/>
        </authorList>
    </citation>
    <scope>NUCLEOTIDE SEQUENCE</scope>
    <source>
        <strain evidence="1">MNPRO001-30</strain>
        <tissue evidence="1">Meninges</tissue>
    </source>
</reference>
<evidence type="ECO:0000313" key="2">
    <source>
        <dbReference type="Proteomes" id="UP001196413"/>
    </source>
</evidence>
<comment type="caution">
    <text evidence="1">The sequence shown here is derived from an EMBL/GenBank/DDBJ whole genome shotgun (WGS) entry which is preliminary data.</text>
</comment>
<sequence length="66" mass="7456">MRNPSEPRNVCAITKVISTCFLRLSRCHCHKLELTTSTSQYRYMAEKKAITNAALLSVNITVDLRG</sequence>
<dbReference type="AlphaFoldDB" id="A0AAD5QQ75"/>
<dbReference type="Proteomes" id="UP001196413">
    <property type="component" value="Unassembled WGS sequence"/>
</dbReference>